<protein>
    <recommendedName>
        <fullName evidence="4 19">Cytochrome b</fullName>
    </recommendedName>
</protein>
<evidence type="ECO:0000256" key="9">
    <source>
        <dbReference type="ARBA" id="ARBA00022723"/>
    </source>
</evidence>
<dbReference type="PROSITE" id="PS51002">
    <property type="entry name" value="CYTB_NTER"/>
    <property type="match status" value="1"/>
</dbReference>
<evidence type="ECO:0000256" key="1">
    <source>
        <dbReference type="ARBA" id="ARBA00002566"/>
    </source>
</evidence>
<reference evidence="22" key="2">
    <citation type="submission" date="2009-02" db="EMBL/GenBank/DDBJ databases">
        <authorList>
            <person name="Burton R."/>
            <person name="Byrne R."/>
            <person name="Rawson P."/>
        </authorList>
    </citation>
    <scope>NUCLEOTIDE SEQUENCE</scope>
    <source>
        <strain evidence="22">San Diego</strain>
    </source>
</reference>
<dbReference type="SUPFAM" id="SSF81648">
    <property type="entry name" value="a domain/subunit of cytochrome bc1 complex (Ubiquinol-cytochrome c reductase)"/>
    <property type="match status" value="1"/>
</dbReference>
<evidence type="ECO:0000256" key="19">
    <source>
        <dbReference type="RuleBase" id="RU362117"/>
    </source>
</evidence>
<feature type="domain" description="Cytochrome b/b6 C-terminal region profile" evidence="21">
    <location>
        <begin position="210"/>
        <end position="376"/>
    </location>
</feature>
<dbReference type="Pfam" id="PF00032">
    <property type="entry name" value="Cytochrom_B_C"/>
    <property type="match status" value="1"/>
</dbReference>
<keyword evidence="8 19" id="KW-0812">Transmembrane</keyword>
<evidence type="ECO:0000256" key="17">
    <source>
        <dbReference type="PIRSR" id="PIRSR038885-1"/>
    </source>
</evidence>
<name>A2T4Y3_TIGCA</name>
<dbReference type="Pfam" id="PF00033">
    <property type="entry name" value="Cytochrome_B"/>
    <property type="match status" value="1"/>
</dbReference>
<dbReference type="PIRSF" id="PIRSF038885">
    <property type="entry name" value="COB"/>
    <property type="match status" value="1"/>
</dbReference>
<comment type="function">
    <text evidence="1 19">Component of the ubiquinol-cytochrome c reductase complex (complex III or cytochrome b-c1 complex) that is part of the mitochondrial respiratory chain. The b-c1 complex mediates electron transfer from ubiquinol to cytochrome c. Contributes to the generation of a proton gradient across the mitochondrial membrane that is then used for ATP synthesis.</text>
</comment>
<comment type="similarity">
    <text evidence="19">Belongs to the cytochrome b family.</text>
</comment>
<gene>
    <name evidence="22" type="primary">cob</name>
</gene>
<keyword evidence="13 18" id="KW-0408">Iron</keyword>
<evidence type="ECO:0000256" key="10">
    <source>
        <dbReference type="ARBA" id="ARBA00022792"/>
    </source>
</evidence>
<feature type="transmembrane region" description="Helical" evidence="19">
    <location>
        <begin position="86"/>
        <end position="106"/>
    </location>
</feature>
<evidence type="ECO:0000256" key="6">
    <source>
        <dbReference type="ARBA" id="ARBA00022617"/>
    </source>
</evidence>
<feature type="transmembrane region" description="Helical" evidence="19">
    <location>
        <begin position="30"/>
        <end position="55"/>
    </location>
</feature>
<feature type="binding site" description="axial binding residue" evidence="18">
    <location>
        <position position="97"/>
    </location>
    <ligand>
        <name>heme b</name>
        <dbReference type="ChEBI" id="CHEBI:60344"/>
        <label>b566</label>
    </ligand>
    <ligandPart>
        <name>Fe</name>
        <dbReference type="ChEBI" id="CHEBI:18248"/>
    </ligandPart>
</feature>
<dbReference type="SUPFAM" id="SSF81342">
    <property type="entry name" value="Transmembrane di-heme cytochromes"/>
    <property type="match status" value="1"/>
</dbReference>
<dbReference type="GO" id="GO:0005743">
    <property type="term" value="C:mitochondrial inner membrane"/>
    <property type="evidence" value="ECO:0007669"/>
    <property type="project" value="UniProtKB-SubCell"/>
</dbReference>
<evidence type="ECO:0000256" key="5">
    <source>
        <dbReference type="ARBA" id="ARBA00022448"/>
    </source>
</evidence>
<evidence type="ECO:0000259" key="20">
    <source>
        <dbReference type="PROSITE" id="PS51002"/>
    </source>
</evidence>
<dbReference type="InterPro" id="IPR027387">
    <property type="entry name" value="Cytb/b6-like_sf"/>
</dbReference>
<evidence type="ECO:0000256" key="13">
    <source>
        <dbReference type="ARBA" id="ARBA00023004"/>
    </source>
</evidence>
<organism evidence="22">
    <name type="scientific">Tigriopus californicus</name>
    <name type="common">Marine copepod</name>
    <dbReference type="NCBI Taxonomy" id="6832"/>
    <lineage>
        <taxon>Eukaryota</taxon>
        <taxon>Metazoa</taxon>
        <taxon>Ecdysozoa</taxon>
        <taxon>Arthropoda</taxon>
        <taxon>Crustacea</taxon>
        <taxon>Multicrustacea</taxon>
        <taxon>Hexanauplia</taxon>
        <taxon>Copepoda</taxon>
        <taxon>Harpacticoida</taxon>
        <taxon>Harpacticidae</taxon>
        <taxon>Tigriopus</taxon>
    </lineage>
</organism>
<evidence type="ECO:0000256" key="15">
    <source>
        <dbReference type="ARBA" id="ARBA00023128"/>
    </source>
</evidence>
<keyword evidence="14" id="KW-0830">Ubiquinone</keyword>
<sequence length="376" mass="41919">MYKASRFSPLTSIIRHTVITLPAPINISTWWNFGSLLGICLASQILSGLILSLHFTAHTDLSFYVVIQSFGDVYYNWWFRALHANGASFFFIGLYLHIARGLYYGSYVFKEVWSIGVVILLLVMASAFLGYVLPWGQMSFWGATVITSLFSALPVVGGDVVVWLWGGFSVDNATLTRFFGLHFVLPFIVAGLVGLHLFFLHDQGSSNPLGVSSDFNKVVFHHCYVLKDLVGACFFIGPLLGLVYFNPWPLGDPENFIEGNPLATPHHIQPEWYFLFAYAILRAVPNKLGGVVALAAAVLVLFYMPVSPKTSVKGVSFYPWGKILFFSLIGVFFLLTWAGSKPVEEPYVVISQVLSFLYFSYFALSGPITRIQDKLL</sequence>
<keyword evidence="16 19" id="KW-0472">Membrane</keyword>
<dbReference type="InterPro" id="IPR016174">
    <property type="entry name" value="Di-haem_cyt_TM"/>
</dbReference>
<keyword evidence="15 19" id="KW-0496">Mitochondrion</keyword>
<feature type="transmembrane region" description="Helical" evidence="19">
    <location>
        <begin position="346"/>
        <end position="364"/>
    </location>
</feature>
<feature type="binding site" description="axial binding residue" evidence="18">
    <location>
        <position position="182"/>
    </location>
    <ligand>
        <name>heme b</name>
        <dbReference type="ChEBI" id="CHEBI:60344"/>
        <label>b562</label>
    </ligand>
    <ligandPart>
        <name>Fe</name>
        <dbReference type="ChEBI" id="CHEBI:18248"/>
    </ligandPart>
</feature>
<feature type="binding site" description="axial binding residue" evidence="18">
    <location>
        <position position="196"/>
    </location>
    <ligand>
        <name>heme b</name>
        <dbReference type="ChEBI" id="CHEBI:60344"/>
        <label>b566</label>
    </ligand>
    <ligandPart>
        <name>Fe</name>
        <dbReference type="ChEBI" id="CHEBI:18248"/>
    </ligandPart>
</feature>
<keyword evidence="5 19" id="KW-0813">Transport</keyword>
<dbReference type="KEGG" id="tcf:4788295"/>
<feature type="domain" description="Cytochrome b/b6 N-terminal region profile" evidence="20">
    <location>
        <begin position="1"/>
        <end position="209"/>
    </location>
</feature>
<feature type="transmembrane region" description="Helical" evidence="19">
    <location>
        <begin position="140"/>
        <end position="166"/>
    </location>
</feature>
<dbReference type="Gene3D" id="1.20.810.10">
    <property type="entry name" value="Cytochrome Bc1 Complex, Chain C"/>
    <property type="match status" value="1"/>
</dbReference>
<feature type="transmembrane region" description="Helical" evidence="19">
    <location>
        <begin position="112"/>
        <end position="133"/>
    </location>
</feature>
<evidence type="ECO:0000256" key="8">
    <source>
        <dbReference type="ARBA" id="ARBA00022692"/>
    </source>
</evidence>
<keyword evidence="12 19" id="KW-1133">Transmembrane helix</keyword>
<feature type="binding site" evidence="17">
    <location>
        <position position="201"/>
    </location>
    <ligand>
        <name>a ubiquinone</name>
        <dbReference type="ChEBI" id="CHEBI:16389"/>
    </ligand>
</feature>
<dbReference type="EMBL" id="DQ913891">
    <property type="protein sequence ID" value="ABI33095.1"/>
    <property type="molecule type" value="Genomic_DNA"/>
</dbReference>
<dbReference type="InterPro" id="IPR036150">
    <property type="entry name" value="Cyt_b/b6_C_sf"/>
</dbReference>
<keyword evidence="10" id="KW-0999">Mitochondrion inner membrane</keyword>
<feature type="binding site" description="axial binding residue" evidence="18">
    <location>
        <position position="83"/>
    </location>
    <ligand>
        <name>heme b</name>
        <dbReference type="ChEBI" id="CHEBI:60344"/>
        <label>b562</label>
    </ligand>
    <ligandPart>
        <name>Fe</name>
        <dbReference type="ChEBI" id="CHEBI:18248"/>
    </ligandPart>
</feature>
<keyword evidence="11 19" id="KW-0249">Electron transport</keyword>
<dbReference type="GO" id="GO:0008121">
    <property type="term" value="F:quinol-cytochrome-c reductase activity"/>
    <property type="evidence" value="ECO:0007669"/>
    <property type="project" value="InterPro"/>
</dbReference>
<dbReference type="PANTHER" id="PTHR19271">
    <property type="entry name" value="CYTOCHROME B"/>
    <property type="match status" value="1"/>
</dbReference>
<feature type="transmembrane region" description="Helical" evidence="19">
    <location>
        <begin position="225"/>
        <end position="245"/>
    </location>
</feature>
<dbReference type="InterPro" id="IPR005797">
    <property type="entry name" value="Cyt_b/b6_N"/>
</dbReference>
<reference evidence="22" key="1">
    <citation type="journal article" date="2007" name="Gene">
        <title>Three divergent mitochondrial genomes from California populations of the copepod Tigriopus californicus.</title>
        <authorList>
            <person name="Burton R.S."/>
            <person name="Byrne R.J."/>
            <person name="Rawson P.D."/>
        </authorList>
    </citation>
    <scope>NUCLEOTIDE SEQUENCE</scope>
    <source>
        <strain evidence="22">San Diego</strain>
    </source>
</reference>
<dbReference type="GO" id="GO:0045275">
    <property type="term" value="C:respiratory chain complex III"/>
    <property type="evidence" value="ECO:0007669"/>
    <property type="project" value="InterPro"/>
</dbReference>
<evidence type="ECO:0000256" key="4">
    <source>
        <dbReference type="ARBA" id="ARBA00013531"/>
    </source>
</evidence>
<proteinExistence type="inferred from homology"/>
<dbReference type="InterPro" id="IPR005798">
    <property type="entry name" value="Cyt_b/b6_C"/>
</dbReference>
<evidence type="ECO:0000256" key="2">
    <source>
        <dbReference type="ARBA" id="ARBA00004448"/>
    </source>
</evidence>
<dbReference type="PANTHER" id="PTHR19271:SF16">
    <property type="entry name" value="CYTOCHROME B"/>
    <property type="match status" value="1"/>
</dbReference>
<dbReference type="PROSITE" id="PS51003">
    <property type="entry name" value="CYTB_CTER"/>
    <property type="match status" value="1"/>
</dbReference>
<evidence type="ECO:0000256" key="3">
    <source>
        <dbReference type="ARBA" id="ARBA00011649"/>
    </source>
</evidence>
<dbReference type="GO" id="GO:0006122">
    <property type="term" value="P:mitochondrial electron transport, ubiquinol to cytochrome c"/>
    <property type="evidence" value="ECO:0007669"/>
    <property type="project" value="TreeGrafter"/>
</dbReference>
<evidence type="ECO:0000256" key="7">
    <source>
        <dbReference type="ARBA" id="ARBA00022660"/>
    </source>
</evidence>
<evidence type="ECO:0000256" key="14">
    <source>
        <dbReference type="ARBA" id="ARBA00023075"/>
    </source>
</evidence>
<comment type="cofactor">
    <cofactor evidence="19">
        <name>heme b</name>
        <dbReference type="ChEBI" id="CHEBI:60344"/>
    </cofactor>
    <text evidence="19">Binds 2 heme groups non-covalently.</text>
</comment>
<comment type="cofactor">
    <cofactor evidence="18">
        <name>heme</name>
        <dbReference type="ChEBI" id="CHEBI:30413"/>
    </cofactor>
    <text evidence="18">Binds 2 heme groups non-covalently.</text>
</comment>
<dbReference type="AlphaFoldDB" id="A2T4Y3"/>
<evidence type="ECO:0000313" key="22">
    <source>
        <dbReference type="EMBL" id="ABI33095.1"/>
    </source>
</evidence>
<accession>A2T4Y3</accession>
<keyword evidence="9 18" id="KW-0479">Metal-binding</keyword>
<feature type="transmembrane region" description="Helical" evidence="19">
    <location>
        <begin position="178"/>
        <end position="200"/>
    </location>
</feature>
<dbReference type="InterPro" id="IPR030689">
    <property type="entry name" value="Cytochrome_b"/>
</dbReference>
<feature type="transmembrane region" description="Helical" evidence="19">
    <location>
        <begin position="318"/>
        <end position="340"/>
    </location>
</feature>
<dbReference type="InterPro" id="IPR048259">
    <property type="entry name" value="Cytochrome_b_N_euk/bac"/>
</dbReference>
<comment type="subunit">
    <text evidence="3">The main subunits of complex b-c1 are: cytochrome b, cytochrome c1 and the Rieske protein.</text>
</comment>
<dbReference type="GO" id="GO:0046872">
    <property type="term" value="F:metal ion binding"/>
    <property type="evidence" value="ECO:0007669"/>
    <property type="project" value="UniProtKB-UniRule"/>
</dbReference>
<evidence type="ECO:0000256" key="16">
    <source>
        <dbReference type="ARBA" id="ARBA00023136"/>
    </source>
</evidence>
<geneLocation type="mitochondrion" evidence="22"/>
<keyword evidence="6 18" id="KW-0349">Heme</keyword>
<evidence type="ECO:0000256" key="11">
    <source>
        <dbReference type="ARBA" id="ARBA00022982"/>
    </source>
</evidence>
<feature type="transmembrane region" description="Helical" evidence="19">
    <location>
        <begin position="288"/>
        <end position="306"/>
    </location>
</feature>
<comment type="subcellular location">
    <subcellularLocation>
        <location evidence="2">Mitochondrion inner membrane</location>
        <topology evidence="2">Multi-pass membrane protein</topology>
    </subcellularLocation>
</comment>
<keyword evidence="7 19" id="KW-0679">Respiratory chain</keyword>
<evidence type="ECO:0000256" key="12">
    <source>
        <dbReference type="ARBA" id="ARBA00022989"/>
    </source>
</evidence>
<dbReference type="GO" id="GO:0016491">
    <property type="term" value="F:oxidoreductase activity"/>
    <property type="evidence" value="ECO:0007669"/>
    <property type="project" value="UniProtKB-UniRule"/>
</dbReference>
<evidence type="ECO:0000259" key="21">
    <source>
        <dbReference type="PROSITE" id="PS51003"/>
    </source>
</evidence>
<evidence type="ECO:0000256" key="18">
    <source>
        <dbReference type="PIRSR" id="PIRSR038885-2"/>
    </source>
</evidence>
<dbReference type="CDD" id="cd00284">
    <property type="entry name" value="Cytochrome_b_N"/>
    <property type="match status" value="1"/>
</dbReference>